<dbReference type="OrthoDB" id="3215846at2"/>
<keyword evidence="2" id="KW-1185">Reference proteome</keyword>
<dbReference type="EMBL" id="SOAW01000001">
    <property type="protein sequence ID" value="TDT32938.1"/>
    <property type="molecule type" value="Genomic_DNA"/>
</dbReference>
<dbReference type="Pfam" id="PF11209">
    <property type="entry name" value="LmeA"/>
    <property type="match status" value="1"/>
</dbReference>
<dbReference type="AlphaFoldDB" id="A0A4V3EN91"/>
<evidence type="ECO:0000313" key="2">
    <source>
        <dbReference type="Proteomes" id="UP000295371"/>
    </source>
</evidence>
<protein>
    <recommendedName>
        <fullName evidence="3">DUF2993 family protein</fullName>
    </recommendedName>
</protein>
<sequence length="248" mass="26371">MSETYIRSSASRPRRRNRLLLVLFTLIVLAVLLLGVDRGAAWLVGQQQAEQLQRDFGMSQTPEVTFDGFPFLTQLIAGNFERVEVHADELTVAAGEQQFTLQDTDLELLDVRGITEPVATQLNGTGVLDWNSVASLVGAPVSYAGSDAAGTGRIQVDYTAQVFGSAVTATVIGTPMLDPEAQTLTLGEAQVSVAGYELPEAVSNQLINQFAGDIPLSLPLNLKVDELSAESAGMNVAISGSEVNFSGN</sequence>
<evidence type="ECO:0008006" key="3">
    <source>
        <dbReference type="Google" id="ProtNLM"/>
    </source>
</evidence>
<dbReference type="InterPro" id="IPR021373">
    <property type="entry name" value="DUF2993"/>
</dbReference>
<comment type="caution">
    <text evidence="1">The sequence shown here is derived from an EMBL/GenBank/DDBJ whole genome shotgun (WGS) entry which is preliminary data.</text>
</comment>
<reference evidence="1 2" key="1">
    <citation type="submission" date="2019-03" db="EMBL/GenBank/DDBJ databases">
        <title>Genomic Encyclopedia of Archaeal and Bacterial Type Strains, Phase II (KMG-II): from individual species to whole genera.</title>
        <authorList>
            <person name="Goeker M."/>
        </authorList>
    </citation>
    <scope>NUCLEOTIDE SEQUENCE [LARGE SCALE GENOMIC DNA]</scope>
    <source>
        <strain evidence="1 2">DSM 24323</strain>
    </source>
</reference>
<organism evidence="1 2">
    <name type="scientific">Naumannella halotolerans</name>
    <dbReference type="NCBI Taxonomy" id="993414"/>
    <lineage>
        <taxon>Bacteria</taxon>
        <taxon>Bacillati</taxon>
        <taxon>Actinomycetota</taxon>
        <taxon>Actinomycetes</taxon>
        <taxon>Propionibacteriales</taxon>
        <taxon>Propionibacteriaceae</taxon>
        <taxon>Naumannella</taxon>
    </lineage>
</organism>
<dbReference type="Proteomes" id="UP000295371">
    <property type="component" value="Unassembled WGS sequence"/>
</dbReference>
<dbReference type="RefSeq" id="WP_133753519.1">
    <property type="nucleotide sequence ID" value="NZ_SOAW01000001.1"/>
</dbReference>
<gene>
    <name evidence="1" type="ORF">CLV29_0529</name>
</gene>
<accession>A0A4V3EN91</accession>
<name>A0A4V3EN91_9ACTN</name>
<evidence type="ECO:0000313" key="1">
    <source>
        <dbReference type="EMBL" id="TDT32938.1"/>
    </source>
</evidence>
<proteinExistence type="predicted"/>